<dbReference type="Proteomes" id="UP000198599">
    <property type="component" value="Unassembled WGS sequence"/>
</dbReference>
<dbReference type="EMBL" id="FOVP01000018">
    <property type="protein sequence ID" value="SFO19270.1"/>
    <property type="molecule type" value="Genomic_DNA"/>
</dbReference>
<keyword evidence="2" id="KW-1185">Reference proteome</keyword>
<dbReference type="AlphaFoldDB" id="A0A1I5F6I0"/>
<sequence length="678" mass="73250">MSMSVQYVSRQRGRFRPLLAAAFGGLFIAAAGLPDRALAQDDPCSGLLFSTSEDFLTRGPKPADGNPIISDGDLLAWHVSVGARICRRNADLIRQFDISRVDLGLDAVASVGEKRDLLAFSTELDSPNGDQFTAGDLLFTNGGVIPNAALLARFKLPRSLDLGLDAVTLVGKEDRLRRVAELARSGRLRDNPDQLAGILKELDVDIWFSTEGTPPEIGKPMFLDGDLLSARDGVIVRSNASLLPALPAGIPVRGADYGLDAFTPALDPIENVPVELMSTEIVGFGRTPFTDGDVLQPGPSIWLKAGDLLKTLEPATRDLGLDALHENVGDVVQCAPPSITFISNVEVGVIDPTTGLADFAGVTQRPFANDIRIQGSMPEVVNCPDLAKFEYRVEVDQGAGFPTFADPGVVHLASDNWRRMVRPTPASPCPISRNDVYDSDTLGWFTVTDYRRFDGCGDPPSLAVWDSTEGASDALVRVRLVMREIGAPAPTYVSGAVPIQIDNDRISLPDNLLQTSSGTGDMWFDIYRASATSPLGDQCKVDGNGQDVVLDMKGRINDDHFWKYDLRWSGGFVVNAHMITTAADQPEFDDGRADLDGKGTQPPNSILVPLKTGFDLTAAYASVAAAQSVPTELPDVCGFTVHFRAWDRAIQLNFSPAANYFGPVSRHTTMWRSFCVSR</sequence>
<dbReference type="RefSeq" id="WP_092840965.1">
    <property type="nucleotide sequence ID" value="NZ_FOVP01000018.1"/>
</dbReference>
<protein>
    <submittedName>
        <fullName evidence="1">Uncharacterized protein</fullName>
    </submittedName>
</protein>
<reference evidence="2" key="1">
    <citation type="submission" date="2016-10" db="EMBL/GenBank/DDBJ databases">
        <authorList>
            <person name="Varghese N."/>
            <person name="Submissions S."/>
        </authorList>
    </citation>
    <scope>NUCLEOTIDE SEQUENCE [LARGE SCALE GENOMIC DNA]</scope>
    <source>
        <strain evidence="2">DSM 28463</strain>
    </source>
</reference>
<evidence type="ECO:0000313" key="1">
    <source>
        <dbReference type="EMBL" id="SFO19270.1"/>
    </source>
</evidence>
<name>A0A1I5F6I0_9RHOB</name>
<accession>A0A1I5F6I0</accession>
<gene>
    <name evidence="1" type="ORF">SAMN04487859_11898</name>
</gene>
<proteinExistence type="predicted"/>
<organism evidence="1 2">
    <name type="scientific">Roseovarius lutimaris</name>
    <dbReference type="NCBI Taxonomy" id="1005928"/>
    <lineage>
        <taxon>Bacteria</taxon>
        <taxon>Pseudomonadati</taxon>
        <taxon>Pseudomonadota</taxon>
        <taxon>Alphaproteobacteria</taxon>
        <taxon>Rhodobacterales</taxon>
        <taxon>Roseobacteraceae</taxon>
        <taxon>Roseovarius</taxon>
    </lineage>
</organism>
<dbReference type="OrthoDB" id="7731019at2"/>
<evidence type="ECO:0000313" key="2">
    <source>
        <dbReference type="Proteomes" id="UP000198599"/>
    </source>
</evidence>